<organism evidence="2 3">
    <name type="scientific">Phycomyces blakesleeanus</name>
    <dbReference type="NCBI Taxonomy" id="4837"/>
    <lineage>
        <taxon>Eukaryota</taxon>
        <taxon>Fungi</taxon>
        <taxon>Fungi incertae sedis</taxon>
        <taxon>Mucoromycota</taxon>
        <taxon>Mucoromycotina</taxon>
        <taxon>Mucoromycetes</taxon>
        <taxon>Mucorales</taxon>
        <taxon>Phycomycetaceae</taxon>
        <taxon>Phycomyces</taxon>
    </lineage>
</organism>
<feature type="transmembrane region" description="Helical" evidence="1">
    <location>
        <begin position="12"/>
        <end position="41"/>
    </location>
</feature>
<keyword evidence="1" id="KW-0472">Membrane</keyword>
<dbReference type="EMBL" id="JBCLYO010000001">
    <property type="protein sequence ID" value="KAL0097120.1"/>
    <property type="molecule type" value="Genomic_DNA"/>
</dbReference>
<protein>
    <submittedName>
        <fullName evidence="2">Uncharacterized protein</fullName>
    </submittedName>
</protein>
<keyword evidence="3" id="KW-1185">Reference proteome</keyword>
<keyword evidence="1" id="KW-0812">Transmembrane</keyword>
<evidence type="ECO:0000256" key="1">
    <source>
        <dbReference type="SAM" id="Phobius"/>
    </source>
</evidence>
<name>A0ABR3BHZ8_PHYBL</name>
<evidence type="ECO:0000313" key="2">
    <source>
        <dbReference type="EMBL" id="KAL0097120.1"/>
    </source>
</evidence>
<dbReference type="Proteomes" id="UP001448207">
    <property type="component" value="Unassembled WGS sequence"/>
</dbReference>
<feature type="transmembrane region" description="Helical" evidence="1">
    <location>
        <begin position="53"/>
        <end position="71"/>
    </location>
</feature>
<proteinExistence type="predicted"/>
<evidence type="ECO:0000313" key="3">
    <source>
        <dbReference type="Proteomes" id="UP001448207"/>
    </source>
</evidence>
<sequence>MSFDKVVSLKMSVLYLCVYVYICVRACACPFVCSFICLFVYSFMCGCVRVELVHQVYFFFVLGNIYVYMYMYRKKESKKERGDNYRVSEYAFKL</sequence>
<accession>A0ABR3BHZ8</accession>
<reference evidence="2 3" key="1">
    <citation type="submission" date="2024-04" db="EMBL/GenBank/DDBJ databases">
        <title>Symmetric and asymmetric DNA N6-adenine methylation regulates different biological responses in Mucorales.</title>
        <authorList>
            <consortium name="Lawrence Berkeley National Laboratory"/>
            <person name="Lax C."/>
            <person name="Mondo S.J."/>
            <person name="Osorio-Concepcion M."/>
            <person name="Muszewska A."/>
            <person name="Corrochano-Luque M."/>
            <person name="Gutierrez G."/>
            <person name="Riley R."/>
            <person name="Lipzen A."/>
            <person name="Guo J."/>
            <person name="Hundley H."/>
            <person name="Amirebrahimi M."/>
            <person name="Ng V."/>
            <person name="Lorenzo-Gutierrez D."/>
            <person name="Binder U."/>
            <person name="Yang J."/>
            <person name="Song Y."/>
            <person name="Canovas D."/>
            <person name="Navarro E."/>
            <person name="Freitag M."/>
            <person name="Gabaldon T."/>
            <person name="Grigoriev I.V."/>
            <person name="Corrochano L.M."/>
            <person name="Nicolas F.E."/>
            <person name="Garre V."/>
        </authorList>
    </citation>
    <scope>NUCLEOTIDE SEQUENCE [LARGE SCALE GENOMIC DNA]</scope>
    <source>
        <strain evidence="2 3">L51</strain>
    </source>
</reference>
<comment type="caution">
    <text evidence="2">The sequence shown here is derived from an EMBL/GenBank/DDBJ whole genome shotgun (WGS) entry which is preliminary data.</text>
</comment>
<gene>
    <name evidence="2" type="ORF">J3Q64DRAFT_1047982</name>
</gene>
<keyword evidence="1" id="KW-1133">Transmembrane helix</keyword>